<dbReference type="SUPFAM" id="SSF52058">
    <property type="entry name" value="L domain-like"/>
    <property type="match status" value="1"/>
</dbReference>
<dbReference type="InterPro" id="IPR001611">
    <property type="entry name" value="Leu-rich_rpt"/>
</dbReference>
<dbReference type="Pfam" id="PF00560">
    <property type="entry name" value="LRR_1"/>
    <property type="match status" value="3"/>
</dbReference>
<dbReference type="Proteomes" id="UP000053144">
    <property type="component" value="Chromosome 1"/>
</dbReference>
<organism evidence="1 2">
    <name type="scientific">Phaseolus angularis</name>
    <name type="common">Azuki bean</name>
    <name type="synonym">Vigna angularis</name>
    <dbReference type="NCBI Taxonomy" id="3914"/>
    <lineage>
        <taxon>Eukaryota</taxon>
        <taxon>Viridiplantae</taxon>
        <taxon>Streptophyta</taxon>
        <taxon>Embryophyta</taxon>
        <taxon>Tracheophyta</taxon>
        <taxon>Spermatophyta</taxon>
        <taxon>Magnoliopsida</taxon>
        <taxon>eudicotyledons</taxon>
        <taxon>Gunneridae</taxon>
        <taxon>Pentapetalae</taxon>
        <taxon>rosids</taxon>
        <taxon>fabids</taxon>
        <taxon>Fabales</taxon>
        <taxon>Fabaceae</taxon>
        <taxon>Papilionoideae</taxon>
        <taxon>50 kb inversion clade</taxon>
        <taxon>NPAAA clade</taxon>
        <taxon>indigoferoid/millettioid clade</taxon>
        <taxon>Phaseoleae</taxon>
        <taxon>Vigna</taxon>
    </lineage>
</organism>
<evidence type="ECO:0000313" key="2">
    <source>
        <dbReference type="Proteomes" id="UP000053144"/>
    </source>
</evidence>
<dbReference type="InterPro" id="IPR032675">
    <property type="entry name" value="LRR_dom_sf"/>
</dbReference>
<dbReference type="PANTHER" id="PTHR48057:SF7">
    <property type="entry name" value="LEUCINE-RICH REPEAT SERINE_THREONINE-PROTEIN KINASE 1"/>
    <property type="match status" value="1"/>
</dbReference>
<dbReference type="AlphaFoldDB" id="A0A0L9TN23"/>
<name>A0A0L9TN23_PHAAN</name>
<dbReference type="Gramene" id="KOM31876">
    <property type="protein sequence ID" value="KOM31876"/>
    <property type="gene ID" value="LR48_Vigan01g143200"/>
</dbReference>
<gene>
    <name evidence="1" type="ORF">LR48_Vigan01g143200</name>
</gene>
<reference evidence="2" key="1">
    <citation type="journal article" date="2015" name="Proc. Natl. Acad. Sci. U.S.A.">
        <title>Genome sequencing of adzuki bean (Vigna angularis) provides insight into high starch and low fat accumulation and domestication.</title>
        <authorList>
            <person name="Yang K."/>
            <person name="Tian Z."/>
            <person name="Chen C."/>
            <person name="Luo L."/>
            <person name="Zhao B."/>
            <person name="Wang Z."/>
            <person name="Yu L."/>
            <person name="Li Y."/>
            <person name="Sun Y."/>
            <person name="Li W."/>
            <person name="Chen Y."/>
            <person name="Li Y."/>
            <person name="Zhang Y."/>
            <person name="Ai D."/>
            <person name="Zhao J."/>
            <person name="Shang C."/>
            <person name="Ma Y."/>
            <person name="Wu B."/>
            <person name="Wang M."/>
            <person name="Gao L."/>
            <person name="Sun D."/>
            <person name="Zhang P."/>
            <person name="Guo F."/>
            <person name="Wang W."/>
            <person name="Li Y."/>
            <person name="Wang J."/>
            <person name="Varshney R.K."/>
            <person name="Wang J."/>
            <person name="Ling H.Q."/>
            <person name="Wan P."/>
        </authorList>
    </citation>
    <scope>NUCLEOTIDE SEQUENCE</scope>
    <source>
        <strain evidence="2">cv. Jingnong 6</strain>
    </source>
</reference>
<dbReference type="InterPro" id="IPR052595">
    <property type="entry name" value="LRRC69/RLP"/>
</dbReference>
<dbReference type="EMBL" id="CM003371">
    <property type="protein sequence ID" value="KOM31876.1"/>
    <property type="molecule type" value="Genomic_DNA"/>
</dbReference>
<evidence type="ECO:0000313" key="1">
    <source>
        <dbReference type="EMBL" id="KOM31876.1"/>
    </source>
</evidence>
<dbReference type="PANTHER" id="PTHR48057">
    <property type="entry name" value="LEUCINE-RICH REPEAT SERINE/THREONINE-PROTEIN KINASE 1"/>
    <property type="match status" value="1"/>
</dbReference>
<dbReference type="Gene3D" id="3.80.10.10">
    <property type="entry name" value="Ribonuclease Inhibitor"/>
    <property type="match status" value="1"/>
</dbReference>
<protein>
    <submittedName>
        <fullName evidence="1">Uncharacterized protein</fullName>
    </submittedName>
</protein>
<proteinExistence type="predicted"/>
<sequence length="187" mass="20835">MATPTPRPPLLLTPLSTSWSPPPWGLSADVAHLPFLSSLSLTDNKFSGPILSPLSSLSALHFLNLSNNGFNQTFPPKLSYLQRLEVLDLYNNNITIPLPLVIAQMLNLPLDKLGSSWRRITLLVVEERLGLEPIDTLSAFLEAWRNLELTFILEGQRCLMRSLEGKLGHALPKCKLFISLILSLELK</sequence>
<accession>A0A0L9TN23</accession>